<proteinExistence type="predicted"/>
<reference evidence="1 2" key="1">
    <citation type="submission" date="2021-11" db="EMBL/GenBank/DDBJ databases">
        <authorList>
            <person name="Oh E.-T."/>
            <person name="Kim S.-B."/>
        </authorList>
    </citation>
    <scope>NUCLEOTIDE SEQUENCE [LARGE SCALE GENOMIC DNA]</scope>
    <source>
        <strain evidence="1 2">MMS20-SJTN17</strain>
    </source>
</reference>
<keyword evidence="2" id="KW-1185">Reference proteome</keyword>
<evidence type="ECO:0000313" key="1">
    <source>
        <dbReference type="EMBL" id="MCC8401861.1"/>
    </source>
</evidence>
<gene>
    <name evidence="1" type="ORF">LJ655_08145</name>
</gene>
<comment type="caution">
    <text evidence="1">The sequence shown here is derived from an EMBL/GenBank/DDBJ whole genome shotgun (WGS) entry which is preliminary data.</text>
</comment>
<organism evidence="1 2">
    <name type="scientific">Paraburkholderia translucens</name>
    <dbReference type="NCBI Taxonomy" id="2886945"/>
    <lineage>
        <taxon>Bacteria</taxon>
        <taxon>Pseudomonadati</taxon>
        <taxon>Pseudomonadota</taxon>
        <taxon>Betaproteobacteria</taxon>
        <taxon>Burkholderiales</taxon>
        <taxon>Burkholderiaceae</taxon>
        <taxon>Paraburkholderia</taxon>
    </lineage>
</organism>
<name>A0ABS8KAR8_9BURK</name>
<sequence length="840" mass="92213">MRIETFIQQEILTPRMTDKGVLVVYDPERRYLGTCNSMQSEHCRVVDASTSSITSREQAAQALVDLGQGTIEHLLVYVPAPAPVDDEAKQRDPFSAFAASGRVFPDGDGDRFESLCLNAKPDQVLELRKVFQADPNPSFAIIDALGGGVGWPTLRALLGVESSRNILLALMAPSAAQEQALKAGDTWVNEARDLLKSSLTLTLRTRGRAWSSIAEELWRYVLFSEFAFDLPCPLPDSLADLPKVPETGLAVIYALCEDLRNDRRTQPVYIDRAQKLEQELGLAQHCAAIQDLGPRETFPFEERSALERGMAALLSDDVDGVRSVLDRQRRSVWASRGESRLKWDLLRAALELGLRCEELEEQLPQHCQDMARLLAFYTGSLREADRLHREFEQALGDFEWQDTQNVMKPVRQQARSAYGRLAEKTQQAFTRHLQAGGWPLVGQLANADVFDRFVAPKLQQHGHRVAYLMIDALRYELGVALEQQLADDGVAALQAALAPLPTITPVGMAALLPGAGQQLSLRRDAAGLTPMLADQPVMNVAQRMDVLRKRYGQRFAEGRLEEYVRGRLEVPADADLLVLRAVEIDSHFENNPDTAPAEITNALRRIRMAIHRLEEAGFQDVVIATDHGFFINTHAGAGDVCGKPEGNWLIEHDRCALGDGAAGNTHYLMPADRLGVRGDFAKVAGPLTLAAYRAGLQYFHGGASLQECVVPVLTLQLKVQAQPALTRAVVSLAYKNGATKVTTRVPVIDVAADGADMFSADSAFEILLEAQDAKGNVVGEARAGGAVNAATGALTLHAGEKVQVTLRMQLEFEGKFKVKALDPKTNEIYSQLDLATDYTV</sequence>
<protein>
    <submittedName>
        <fullName evidence="1">PglZ domain-containing protein</fullName>
    </submittedName>
</protein>
<evidence type="ECO:0000313" key="2">
    <source>
        <dbReference type="Proteomes" id="UP001430614"/>
    </source>
</evidence>
<dbReference type="Pfam" id="PF08665">
    <property type="entry name" value="PglZ"/>
    <property type="match status" value="1"/>
</dbReference>
<accession>A0ABS8KAR8</accession>
<dbReference type="EMBL" id="JAJITC010000004">
    <property type="protein sequence ID" value="MCC8401861.1"/>
    <property type="molecule type" value="Genomic_DNA"/>
</dbReference>
<dbReference type="Proteomes" id="UP001430614">
    <property type="component" value="Unassembled WGS sequence"/>
</dbReference>
<dbReference type="RefSeq" id="WP_230560748.1">
    <property type="nucleotide sequence ID" value="NZ_JAJITC010000004.1"/>
</dbReference>